<sequence>MRGLLSSIIYKWMLLSCTTMRTLFSTGSPYPCSTAPAYTPGTTTDDRTTLEISEFTTSLNIAIFDKMLDYSQRLDKINCRMAIWLDA</sequence>
<feature type="signal peptide" evidence="1">
    <location>
        <begin position="1"/>
        <end position="19"/>
    </location>
</feature>
<dbReference type="AlphaFoldDB" id="G8Y486"/>
<feature type="chain" id="PRO_5003518777" evidence="1">
    <location>
        <begin position="20"/>
        <end position="87"/>
    </location>
</feature>
<evidence type="ECO:0000313" key="3">
    <source>
        <dbReference type="Proteomes" id="UP000005222"/>
    </source>
</evidence>
<keyword evidence="1" id="KW-0732">Signal</keyword>
<organism evidence="2 3">
    <name type="scientific">Pichia sorbitophila (strain ATCC MYA-4447 / BCRC 22081 / CBS 7064 / NBRC 10061 / NRRL Y-12695)</name>
    <name type="common">Hybrid yeast</name>
    <dbReference type="NCBI Taxonomy" id="559304"/>
    <lineage>
        <taxon>Eukaryota</taxon>
        <taxon>Fungi</taxon>
        <taxon>Dikarya</taxon>
        <taxon>Ascomycota</taxon>
        <taxon>Saccharomycotina</taxon>
        <taxon>Pichiomycetes</taxon>
        <taxon>Debaryomycetaceae</taxon>
        <taxon>Millerozyma</taxon>
    </lineage>
</organism>
<name>G8Y486_PICSO</name>
<accession>G8Y486</accession>
<dbReference type="InParanoid" id="G8Y486"/>
<reference evidence="2 3" key="1">
    <citation type="journal article" date="2012" name="G3 (Bethesda)">
        <title>Pichia sorbitophila, an interspecies yeast hybrid reveals early steps of genome resolution following polyploidization.</title>
        <authorList>
            <person name="Leh Louis V."/>
            <person name="Despons L."/>
            <person name="Friedrich A."/>
            <person name="Martin T."/>
            <person name="Durrens P."/>
            <person name="Casaregola S."/>
            <person name="Neuveglise C."/>
            <person name="Fairhead C."/>
            <person name="Marck C."/>
            <person name="Cruz J.A."/>
            <person name="Straub M.L."/>
            <person name="Kugler V."/>
            <person name="Sacerdot C."/>
            <person name="Uzunov Z."/>
            <person name="Thierry A."/>
            <person name="Weiss S."/>
            <person name="Bleykasten C."/>
            <person name="De Montigny J."/>
            <person name="Jacques N."/>
            <person name="Jung P."/>
            <person name="Lemaire M."/>
            <person name="Mallet S."/>
            <person name="Morel G."/>
            <person name="Richard G.F."/>
            <person name="Sarkar A."/>
            <person name="Savel G."/>
            <person name="Schacherer J."/>
            <person name="Seret M.L."/>
            <person name="Talla E."/>
            <person name="Samson G."/>
            <person name="Jubin C."/>
            <person name="Poulain J."/>
            <person name="Vacherie B."/>
            <person name="Barbe V."/>
            <person name="Pelletier E."/>
            <person name="Sherman D.J."/>
            <person name="Westhof E."/>
            <person name="Weissenbach J."/>
            <person name="Baret P.V."/>
            <person name="Wincker P."/>
            <person name="Gaillardin C."/>
            <person name="Dujon B."/>
            <person name="Souciet J.L."/>
        </authorList>
    </citation>
    <scope>NUCLEOTIDE SEQUENCE [LARGE SCALE GENOMIC DNA]</scope>
    <source>
        <strain evidence="3">ATCC MYA-4447 / BCRC 22081 / CBS 7064 / NBRC 10061 / NRRL Y-12695</strain>
    </source>
</reference>
<dbReference type="Proteomes" id="UP000005222">
    <property type="component" value="Chromosome M"/>
</dbReference>
<evidence type="ECO:0000313" key="2">
    <source>
        <dbReference type="EMBL" id="CCE85504.1"/>
    </source>
</evidence>
<gene>
    <name evidence="2" type="primary">Piso0_005103</name>
    <name evidence="2" type="ORF">GNLVRS01_PISO0M07756g</name>
</gene>
<evidence type="ECO:0000256" key="1">
    <source>
        <dbReference type="SAM" id="SignalP"/>
    </source>
</evidence>
<keyword evidence="3" id="KW-1185">Reference proteome</keyword>
<dbReference type="EMBL" id="FO082047">
    <property type="protein sequence ID" value="CCE85504.1"/>
    <property type="molecule type" value="Genomic_DNA"/>
</dbReference>
<dbReference type="HOGENOM" id="CLU_2484097_0_0_1"/>
<proteinExistence type="predicted"/>
<protein>
    <submittedName>
        <fullName evidence="2">Piso0_005103 protein</fullName>
    </submittedName>
</protein>